<dbReference type="OrthoDB" id="9802769at2"/>
<keyword evidence="9 14" id="KW-0479">Metal-binding</keyword>
<keyword evidence="12 14" id="KW-0456">Lyase</keyword>
<dbReference type="KEGG" id="cfk:CFRA_06505"/>
<dbReference type="EC" id="4.2.1.33" evidence="14"/>
<evidence type="ECO:0000256" key="3">
    <source>
        <dbReference type="ARBA" id="ARBA00002695"/>
    </source>
</evidence>
<dbReference type="NCBIfam" id="NF009116">
    <property type="entry name" value="PRK12466.1"/>
    <property type="match status" value="1"/>
</dbReference>
<evidence type="ECO:0000256" key="11">
    <source>
        <dbReference type="ARBA" id="ARBA00023014"/>
    </source>
</evidence>
<keyword evidence="7 14" id="KW-0004">4Fe-4S</keyword>
<evidence type="ECO:0000256" key="7">
    <source>
        <dbReference type="ARBA" id="ARBA00022485"/>
    </source>
</evidence>
<feature type="domain" description="Aconitase/3-isopropylmalate dehydratase large subunit alpha/beta/alpha" evidence="16">
    <location>
        <begin position="9"/>
        <end position="464"/>
    </location>
</feature>
<dbReference type="PANTHER" id="PTHR43822">
    <property type="entry name" value="HOMOACONITASE, MITOCHONDRIAL-RELATED"/>
    <property type="match status" value="1"/>
</dbReference>
<gene>
    <name evidence="14" type="primary">leuC</name>
    <name evidence="17" type="ORF">CFRA_06505</name>
</gene>
<dbReference type="Gene3D" id="3.30.499.10">
    <property type="entry name" value="Aconitase, domain 3"/>
    <property type="match status" value="2"/>
</dbReference>
<feature type="binding site" evidence="14">
    <location>
        <position position="354"/>
    </location>
    <ligand>
        <name>[4Fe-4S] cluster</name>
        <dbReference type="ChEBI" id="CHEBI:49883"/>
    </ligand>
</feature>
<keyword evidence="8 14" id="KW-0028">Amino-acid biosynthesis</keyword>
<comment type="pathway">
    <text evidence="5">Organic acid metabolism; propanoate degradation.</text>
</comment>
<keyword evidence="17" id="KW-0413">Isomerase</keyword>
<evidence type="ECO:0000256" key="5">
    <source>
        <dbReference type="ARBA" id="ARBA00005026"/>
    </source>
</evidence>
<dbReference type="GO" id="GO:0046872">
    <property type="term" value="F:metal ion binding"/>
    <property type="evidence" value="ECO:0007669"/>
    <property type="project" value="UniProtKB-KW"/>
</dbReference>
<dbReference type="UniPathway" id="UPA00946"/>
<sequence length="472" mass="50248">MSDKLTLAEKVWRDHVVAPGADGEPDLIYIDLQLLHEVTSPQAFEGLRMSGRTLRRPDLHLATEDHNVPTVGVVGGNLLDIKDQTSRTQVATLRKNCEEFGVRLYPMGDVKQGIVHTVGPQTGATQPGMTIVCGDSHTSTHGAFGSIGMGIGTSEVEHVMATQTLSLKPFKTMAVEVSGTLREGVTAKDIILAIIAKIGTGGGQGHIIEYRGEAIRKLSMEARMTICNMSIEAGARAGMIAPDQTTFDYLEGREFAPKGADWDAAVAYWKTLPTDEGAEFDTVVHIDGDALTPYVTWGTNPGQGLPLGSRVPDPEDFTTDAAKAAATKALKYMDLTPGTPLRDIAIDTVFLGSCTNARMEDLRLAAGVLRGRHISPKTRMLVVPSSAEVKRQAEEEGLDEVFRAAGAEWRTAGCSMCLGMNPDQLAPGERSASTSNRNFEGRQGPGGRTHLVSPLVAAATAVAGHLAAPADL</sequence>
<dbReference type="PROSITE" id="PS00450">
    <property type="entry name" value="ACONITASE_1"/>
    <property type="match status" value="1"/>
</dbReference>
<dbReference type="PRINTS" id="PR00415">
    <property type="entry name" value="ACONITASE"/>
</dbReference>
<dbReference type="GO" id="GO:0051539">
    <property type="term" value="F:4 iron, 4 sulfur cluster binding"/>
    <property type="evidence" value="ECO:0007669"/>
    <property type="project" value="UniProtKB-KW"/>
</dbReference>
<dbReference type="GO" id="GO:0003861">
    <property type="term" value="F:3-isopropylmalate dehydratase activity"/>
    <property type="evidence" value="ECO:0007669"/>
    <property type="project" value="UniProtKB-UniRule"/>
</dbReference>
<evidence type="ECO:0000256" key="6">
    <source>
        <dbReference type="ARBA" id="ARBA00022430"/>
    </source>
</evidence>
<feature type="binding site" evidence="14">
    <location>
        <position position="417"/>
    </location>
    <ligand>
        <name>[4Fe-4S] cluster</name>
        <dbReference type="ChEBI" id="CHEBI:49883"/>
    </ligand>
</feature>
<evidence type="ECO:0000256" key="13">
    <source>
        <dbReference type="ARBA" id="ARBA00023304"/>
    </source>
</evidence>
<dbReference type="STRING" id="1437875.CFRA_06505"/>
<evidence type="ECO:0000256" key="10">
    <source>
        <dbReference type="ARBA" id="ARBA00023004"/>
    </source>
</evidence>
<dbReference type="Pfam" id="PF00330">
    <property type="entry name" value="Aconitase"/>
    <property type="match status" value="1"/>
</dbReference>
<accession>A0A1L7CSZ1</accession>
<comment type="function">
    <text evidence="3 14">Catalyzes the isomerization between 2-isopropylmalate and 3-isopropylmalate, via the formation of 2-isopropylmaleate.</text>
</comment>
<dbReference type="CDD" id="cd01583">
    <property type="entry name" value="IPMI"/>
    <property type="match status" value="1"/>
</dbReference>
<dbReference type="HAMAP" id="MF_01026">
    <property type="entry name" value="LeuC_type1"/>
    <property type="match status" value="1"/>
</dbReference>
<keyword evidence="18" id="KW-1185">Reference proteome</keyword>
<dbReference type="GO" id="GO:0016853">
    <property type="term" value="F:isomerase activity"/>
    <property type="evidence" value="ECO:0007669"/>
    <property type="project" value="UniProtKB-KW"/>
</dbReference>
<dbReference type="InterPro" id="IPR033941">
    <property type="entry name" value="IPMI_cat"/>
</dbReference>
<dbReference type="InterPro" id="IPR050067">
    <property type="entry name" value="IPM_dehydratase_rel_enz"/>
</dbReference>
<dbReference type="SUPFAM" id="SSF53732">
    <property type="entry name" value="Aconitase iron-sulfur domain"/>
    <property type="match status" value="1"/>
</dbReference>
<evidence type="ECO:0000313" key="17">
    <source>
        <dbReference type="EMBL" id="APT88960.1"/>
    </source>
</evidence>
<evidence type="ECO:0000256" key="9">
    <source>
        <dbReference type="ARBA" id="ARBA00022723"/>
    </source>
</evidence>
<dbReference type="NCBIfam" id="TIGR00170">
    <property type="entry name" value="leuC"/>
    <property type="match status" value="1"/>
</dbReference>
<feature type="binding site" evidence="14">
    <location>
        <position position="414"/>
    </location>
    <ligand>
        <name>[4Fe-4S] cluster</name>
        <dbReference type="ChEBI" id="CHEBI:49883"/>
    </ligand>
</feature>
<dbReference type="InterPro" id="IPR001030">
    <property type="entry name" value="Acoase/IPM_deHydtase_lsu_aba"/>
</dbReference>
<dbReference type="AlphaFoldDB" id="A0A1L7CSZ1"/>
<dbReference type="InterPro" id="IPR004430">
    <property type="entry name" value="3-IsopropMal_deHydase_lsu"/>
</dbReference>
<evidence type="ECO:0000256" key="15">
    <source>
        <dbReference type="SAM" id="MobiDB-lite"/>
    </source>
</evidence>
<protein>
    <recommendedName>
        <fullName evidence="14">3-isopropylmalate dehydratase large subunit</fullName>
        <ecNumber evidence="14">4.2.1.33</ecNumber>
    </recommendedName>
    <alternativeName>
        <fullName evidence="14">Alpha-IPM isomerase</fullName>
        <shortName evidence="14">IPMI</shortName>
    </alternativeName>
    <alternativeName>
        <fullName evidence="14">Isopropylmalate isomerase</fullName>
    </alternativeName>
</protein>
<evidence type="ECO:0000256" key="1">
    <source>
        <dbReference type="ARBA" id="ARBA00000118"/>
    </source>
</evidence>
<comment type="similarity">
    <text evidence="14">Belongs to the aconitase/IPM isomerase family. LeuC type 1 subfamily.</text>
</comment>
<evidence type="ECO:0000256" key="2">
    <source>
        <dbReference type="ARBA" id="ARBA00000491"/>
    </source>
</evidence>
<dbReference type="InterPro" id="IPR018136">
    <property type="entry name" value="Aconitase_4Fe-4S_BS"/>
</dbReference>
<reference evidence="17 18" key="1">
    <citation type="submission" date="2014-08" db="EMBL/GenBank/DDBJ databases">
        <title>Complete genome sequence of Corynebacterium frankenforstense ST18(T) (=DSM 45800(T)), isolated from raw cow milk.</title>
        <authorList>
            <person name="Ruckert C."/>
            <person name="Albersmeier A."/>
            <person name="Winkler A."/>
            <person name="Lipski A."/>
            <person name="Kalinowski J."/>
        </authorList>
    </citation>
    <scope>NUCLEOTIDE SEQUENCE [LARGE SCALE GENOMIC DNA]</scope>
    <source>
        <strain evidence="17 18">ST18</strain>
    </source>
</reference>
<keyword evidence="13 14" id="KW-0100">Branched-chain amino acid biosynthesis</keyword>
<dbReference type="FunFam" id="3.30.499.10:FF:000007">
    <property type="entry name" value="3-isopropylmalate dehydratase large subunit"/>
    <property type="match status" value="1"/>
</dbReference>
<dbReference type="Proteomes" id="UP000185434">
    <property type="component" value="Chromosome"/>
</dbReference>
<dbReference type="GO" id="GO:0009098">
    <property type="term" value="P:L-leucine biosynthetic process"/>
    <property type="evidence" value="ECO:0007669"/>
    <property type="project" value="UniProtKB-UniRule"/>
</dbReference>
<dbReference type="UniPathway" id="UPA00048">
    <property type="reaction ID" value="UER00071"/>
</dbReference>
<proteinExistence type="inferred from homology"/>
<name>A0A1L7CSZ1_9CORY</name>
<evidence type="ECO:0000256" key="4">
    <source>
        <dbReference type="ARBA" id="ARBA00004729"/>
    </source>
</evidence>
<dbReference type="NCBIfam" id="NF004016">
    <property type="entry name" value="PRK05478.1"/>
    <property type="match status" value="1"/>
</dbReference>
<keyword evidence="6 14" id="KW-0432">Leucine biosynthesis</keyword>
<keyword evidence="11 14" id="KW-0411">Iron-sulfur</keyword>
<evidence type="ECO:0000313" key="18">
    <source>
        <dbReference type="Proteomes" id="UP000185434"/>
    </source>
</evidence>
<comment type="catalytic activity">
    <reaction evidence="2 14">
        <text>(2R,3S)-3-isopropylmalate = (2S)-2-isopropylmalate</text>
        <dbReference type="Rhea" id="RHEA:32287"/>
        <dbReference type="ChEBI" id="CHEBI:1178"/>
        <dbReference type="ChEBI" id="CHEBI:35121"/>
        <dbReference type="EC" id="4.2.1.33"/>
    </reaction>
</comment>
<evidence type="ECO:0000259" key="16">
    <source>
        <dbReference type="Pfam" id="PF00330"/>
    </source>
</evidence>
<dbReference type="PROSITE" id="PS01244">
    <property type="entry name" value="ACONITASE_2"/>
    <property type="match status" value="1"/>
</dbReference>
<dbReference type="GO" id="GO:0047456">
    <property type="term" value="F:2-methylisocitrate dehydratase activity"/>
    <property type="evidence" value="ECO:0007669"/>
    <property type="project" value="UniProtKB-EC"/>
</dbReference>
<comment type="subunit">
    <text evidence="14">Heterodimer of LeuC and LeuD.</text>
</comment>
<keyword evidence="10 14" id="KW-0408">Iron</keyword>
<dbReference type="PANTHER" id="PTHR43822:SF9">
    <property type="entry name" value="3-ISOPROPYLMALATE DEHYDRATASE"/>
    <property type="match status" value="1"/>
</dbReference>
<comment type="catalytic activity">
    <reaction evidence="1">
        <text>(2S,3R)-3-hydroxybutane-1,2,3-tricarboxylate = 2-methyl-cis-aconitate + H2O</text>
        <dbReference type="Rhea" id="RHEA:17941"/>
        <dbReference type="ChEBI" id="CHEBI:15377"/>
        <dbReference type="ChEBI" id="CHEBI:57429"/>
        <dbReference type="ChEBI" id="CHEBI:57872"/>
        <dbReference type="EC" id="4.2.1.99"/>
    </reaction>
</comment>
<dbReference type="InterPro" id="IPR015931">
    <property type="entry name" value="Acnase/IPM_dHydase_lsu_aba_1/3"/>
</dbReference>
<feature type="region of interest" description="Disordered" evidence="15">
    <location>
        <begin position="425"/>
        <end position="450"/>
    </location>
</feature>
<evidence type="ECO:0000256" key="14">
    <source>
        <dbReference type="HAMAP-Rule" id="MF_01026"/>
    </source>
</evidence>
<dbReference type="InterPro" id="IPR036008">
    <property type="entry name" value="Aconitase_4Fe-4S_dom"/>
</dbReference>
<comment type="pathway">
    <text evidence="4 14">Amino-acid biosynthesis; L-leucine biosynthesis; L-leucine from 3-methyl-2-oxobutanoate: step 2/4.</text>
</comment>
<dbReference type="RefSeq" id="WP_075663938.1">
    <property type="nucleotide sequence ID" value="NZ_CP009247.1"/>
</dbReference>
<evidence type="ECO:0000256" key="8">
    <source>
        <dbReference type="ARBA" id="ARBA00022605"/>
    </source>
</evidence>
<comment type="cofactor">
    <cofactor evidence="14">
        <name>[4Fe-4S] cluster</name>
        <dbReference type="ChEBI" id="CHEBI:49883"/>
    </cofactor>
    <text evidence="14">Binds 1 [4Fe-4S] cluster per subunit.</text>
</comment>
<evidence type="ECO:0000256" key="12">
    <source>
        <dbReference type="ARBA" id="ARBA00023239"/>
    </source>
</evidence>
<dbReference type="EMBL" id="CP009247">
    <property type="protein sequence ID" value="APT88960.1"/>
    <property type="molecule type" value="Genomic_DNA"/>
</dbReference>
<organism evidence="17 18">
    <name type="scientific">Corynebacterium frankenforstense DSM 45800</name>
    <dbReference type="NCBI Taxonomy" id="1437875"/>
    <lineage>
        <taxon>Bacteria</taxon>
        <taxon>Bacillati</taxon>
        <taxon>Actinomycetota</taxon>
        <taxon>Actinomycetes</taxon>
        <taxon>Mycobacteriales</taxon>
        <taxon>Corynebacteriaceae</taxon>
        <taxon>Corynebacterium</taxon>
    </lineage>
</organism>